<accession>A0ACC2BDV2</accession>
<reference evidence="2" key="1">
    <citation type="journal article" date="2024" name="Proc. Natl. Acad. Sci. U.S.A.">
        <title>Extraordinary preservation of gene collinearity over three hundred million years revealed in homosporous lycophytes.</title>
        <authorList>
            <person name="Li C."/>
            <person name="Wickell D."/>
            <person name="Kuo L.Y."/>
            <person name="Chen X."/>
            <person name="Nie B."/>
            <person name="Liao X."/>
            <person name="Peng D."/>
            <person name="Ji J."/>
            <person name="Jenkins J."/>
            <person name="Williams M."/>
            <person name="Shu S."/>
            <person name="Plott C."/>
            <person name="Barry K."/>
            <person name="Rajasekar S."/>
            <person name="Grimwood J."/>
            <person name="Han X."/>
            <person name="Sun S."/>
            <person name="Hou Z."/>
            <person name="He W."/>
            <person name="Dai G."/>
            <person name="Sun C."/>
            <person name="Schmutz J."/>
            <person name="Leebens-Mack J.H."/>
            <person name="Li F.W."/>
            <person name="Wang L."/>
        </authorList>
    </citation>
    <scope>NUCLEOTIDE SEQUENCE [LARGE SCALE GENOMIC DNA]</scope>
    <source>
        <strain evidence="2">cv. PW_Plant_1</strain>
    </source>
</reference>
<protein>
    <submittedName>
        <fullName evidence="1">Uncharacterized protein</fullName>
    </submittedName>
</protein>
<evidence type="ECO:0000313" key="1">
    <source>
        <dbReference type="EMBL" id="KAJ7527958.1"/>
    </source>
</evidence>
<comment type="caution">
    <text evidence="1">The sequence shown here is derived from an EMBL/GenBank/DDBJ whole genome shotgun (WGS) entry which is preliminary data.</text>
</comment>
<name>A0ACC2BDV2_DIPCM</name>
<evidence type="ECO:0000313" key="2">
    <source>
        <dbReference type="Proteomes" id="UP001162992"/>
    </source>
</evidence>
<dbReference type="Proteomes" id="UP001162992">
    <property type="component" value="Chromosome 16"/>
</dbReference>
<proteinExistence type="predicted"/>
<gene>
    <name evidence="1" type="ORF">O6H91_16G078200</name>
</gene>
<sequence>MDEQTERHLAALILKEATRLREQADQEGVHVYLSKPTVRARPNPQFLQATVRSVQQAANRMVEVNEMWRRRTVELKVNDKQKSHRHRSRSNHDDCEGSQLSRPSGHSRSRQIVDQVNYPPRRANLGSSQIRAKDCSDLNSVENSISNDTFKNLHSRISSQNHERYKYFDAVDHSEDADLDARSSADDDDLRDEELEEFLLARVKRGRGAVGSRMDETGPYPVPHLDELDQCAIPTRVEEDWETRIAGPSTVSEKDRFLGDKTWKLEKKRKNRKHKNKPSDPEQDSHKSKTRKKEKEDKEKRRRKDRDEERYQNLLKKKRQD</sequence>
<dbReference type="EMBL" id="CM055107">
    <property type="protein sequence ID" value="KAJ7527958.1"/>
    <property type="molecule type" value="Genomic_DNA"/>
</dbReference>
<organism evidence="1 2">
    <name type="scientific">Diphasiastrum complanatum</name>
    <name type="common">Issler's clubmoss</name>
    <name type="synonym">Lycopodium complanatum</name>
    <dbReference type="NCBI Taxonomy" id="34168"/>
    <lineage>
        <taxon>Eukaryota</taxon>
        <taxon>Viridiplantae</taxon>
        <taxon>Streptophyta</taxon>
        <taxon>Embryophyta</taxon>
        <taxon>Tracheophyta</taxon>
        <taxon>Lycopodiopsida</taxon>
        <taxon>Lycopodiales</taxon>
        <taxon>Lycopodiaceae</taxon>
        <taxon>Lycopodioideae</taxon>
        <taxon>Diphasiastrum</taxon>
    </lineage>
</organism>
<keyword evidence="2" id="KW-1185">Reference proteome</keyword>